<dbReference type="GO" id="GO:0008270">
    <property type="term" value="F:zinc ion binding"/>
    <property type="evidence" value="ECO:0007669"/>
    <property type="project" value="UniProtKB-UniRule"/>
</dbReference>
<dbReference type="CTD" id="51117"/>
<accession>A0A7M7T4E7</accession>
<dbReference type="EC" id="4.1.1.130" evidence="6"/>
<evidence type="ECO:0000256" key="1">
    <source>
        <dbReference type="ARBA" id="ARBA00022688"/>
    </source>
</evidence>
<dbReference type="InterPro" id="IPR007715">
    <property type="entry name" value="Coq4"/>
</dbReference>
<dbReference type="OMA" id="YYERHFH"/>
<dbReference type="OrthoDB" id="4249at2759"/>
<dbReference type="RefSeq" id="XP_030853052.1">
    <property type="nucleotide sequence ID" value="XM_030997192.1"/>
</dbReference>
<comment type="subunit">
    <text evidence="6">Component of a multi-subunit COQ enzyme complex.</text>
</comment>
<dbReference type="GeneID" id="756273"/>
<dbReference type="Proteomes" id="UP000007110">
    <property type="component" value="Unassembled WGS sequence"/>
</dbReference>
<evidence type="ECO:0000256" key="3">
    <source>
        <dbReference type="ARBA" id="ARBA00023128"/>
    </source>
</evidence>
<comment type="subcellular location">
    <subcellularLocation>
        <location evidence="6">Mitochondrion inner membrane</location>
        <topology evidence="6">Peripheral membrane protein</topology>
        <orientation evidence="6">Matrix side</orientation>
    </subcellularLocation>
</comment>
<dbReference type="GO" id="GO:0120539">
    <property type="term" value="F:4-hydroxy-3-methoxy-5-polyprenylbenzoate decarboxylase activity"/>
    <property type="evidence" value="ECO:0007669"/>
    <property type="project" value="UniProtKB-EC"/>
</dbReference>
<dbReference type="PANTHER" id="PTHR12922:SF7">
    <property type="entry name" value="UBIQUINONE BIOSYNTHESIS PROTEIN COQ4 HOMOLOG, MITOCHONDRIAL"/>
    <property type="match status" value="1"/>
</dbReference>
<evidence type="ECO:0000256" key="2">
    <source>
        <dbReference type="ARBA" id="ARBA00022792"/>
    </source>
</evidence>
<dbReference type="PANTHER" id="PTHR12922">
    <property type="entry name" value="UBIQUINONE BIOSYNTHESIS PROTEIN"/>
    <property type="match status" value="1"/>
</dbReference>
<comment type="catalytic activity">
    <reaction evidence="6">
        <text>a 4-hydroxy-3-methoxy-5-(all-trans-polyprenyl)benzoate + H(+) = a 2-methoxy-6-(all-trans-polyprenyl)phenol + CO2</text>
        <dbReference type="Rhea" id="RHEA:81179"/>
        <dbReference type="Rhea" id="RHEA-COMP:9551"/>
        <dbReference type="Rhea" id="RHEA-COMP:10931"/>
        <dbReference type="ChEBI" id="CHEBI:15378"/>
        <dbReference type="ChEBI" id="CHEBI:16526"/>
        <dbReference type="ChEBI" id="CHEBI:62731"/>
        <dbReference type="ChEBI" id="CHEBI:84443"/>
        <dbReference type="EC" id="4.1.1.130"/>
    </reaction>
</comment>
<keyword evidence="1 6" id="KW-0831">Ubiquinone biosynthesis</keyword>
<dbReference type="InParanoid" id="A0A7M7T4E7"/>
<keyword evidence="4 6" id="KW-0472">Membrane</keyword>
<reference evidence="8" key="1">
    <citation type="submission" date="2015-02" db="EMBL/GenBank/DDBJ databases">
        <title>Genome sequencing for Strongylocentrotus purpuratus.</title>
        <authorList>
            <person name="Murali S."/>
            <person name="Liu Y."/>
            <person name="Vee V."/>
            <person name="English A."/>
            <person name="Wang M."/>
            <person name="Skinner E."/>
            <person name="Han Y."/>
            <person name="Muzny D.M."/>
            <person name="Worley K.C."/>
            <person name="Gibbs R.A."/>
        </authorList>
    </citation>
    <scope>NUCLEOTIDE SEQUENCE</scope>
</reference>
<dbReference type="HAMAP" id="MF_03111">
    <property type="entry name" value="Coq4"/>
    <property type="match status" value="1"/>
</dbReference>
<evidence type="ECO:0000313" key="8">
    <source>
        <dbReference type="Proteomes" id="UP000007110"/>
    </source>
</evidence>
<comment type="cofactor">
    <cofactor evidence="6">
        <name>Zn(2+)</name>
        <dbReference type="ChEBI" id="CHEBI:29105"/>
    </cofactor>
</comment>
<dbReference type="GO" id="GO:0005739">
    <property type="term" value="C:mitochondrion"/>
    <property type="evidence" value="ECO:0000318"/>
    <property type="project" value="GO_Central"/>
</dbReference>
<organism evidence="7 8">
    <name type="scientific">Strongylocentrotus purpuratus</name>
    <name type="common">Purple sea urchin</name>
    <dbReference type="NCBI Taxonomy" id="7668"/>
    <lineage>
        <taxon>Eukaryota</taxon>
        <taxon>Metazoa</taxon>
        <taxon>Echinodermata</taxon>
        <taxon>Eleutherozoa</taxon>
        <taxon>Echinozoa</taxon>
        <taxon>Echinoidea</taxon>
        <taxon>Euechinoidea</taxon>
        <taxon>Echinacea</taxon>
        <taxon>Camarodonta</taxon>
        <taxon>Echinidea</taxon>
        <taxon>Strongylocentrotidae</taxon>
        <taxon>Strongylocentrotus</taxon>
    </lineage>
</organism>
<name>A0A7M7T4E7_STRPU</name>
<sequence length="262" mass="30397">MVSVSVPNYSLYITCVHVYTWNPTDSSHGQGSAPNVDGLLYEHHTPTTPIQKMLLTAGSAFMSLYDPYRHDMVAVLGETTGSVALPRLHRLMKEDPVGRQILEERPRINSDTVDMKYLASLPDDTFGKLYHDFMKKNKISADTRDPVRFVDDPDLAYVLQRYREVHDFYHTLLDMPTNFMGEVVIKWFEVIQTRLPMCALGAIFGPVRLSASDRRDLIQYYIPEVFKMAPQSKLLLNIYFERHWETSIDELREEMRIHPLRK</sequence>
<keyword evidence="2 6" id="KW-0999">Mitochondrion inner membrane</keyword>
<protein>
    <recommendedName>
        <fullName evidence="6">Ubiquinone biosynthesis protein COQ4 homolog, mitochondrial</fullName>
    </recommendedName>
    <alternativeName>
        <fullName evidence="6">4-hydroxy-3-methoxy-5-polyprenylbenzoate decarboxylase</fullName>
        <ecNumber evidence="6">4.1.1.130</ecNumber>
    </alternativeName>
    <alternativeName>
        <fullName evidence="6">Coenzyme Q biosynthesis protein 4 homolog</fullName>
    </alternativeName>
</protein>
<reference evidence="7" key="2">
    <citation type="submission" date="2021-01" db="UniProtKB">
        <authorList>
            <consortium name="EnsemblMetazoa"/>
        </authorList>
    </citation>
    <scope>IDENTIFICATION</scope>
</reference>
<dbReference type="FunCoup" id="A0A7M7T4E7">
    <property type="interactions" value="1355"/>
</dbReference>
<evidence type="ECO:0000256" key="4">
    <source>
        <dbReference type="ARBA" id="ARBA00023136"/>
    </source>
</evidence>
<dbReference type="Pfam" id="PF05019">
    <property type="entry name" value="Coq4"/>
    <property type="match status" value="1"/>
</dbReference>
<dbReference type="AlphaFoldDB" id="A0A7M7T4E7"/>
<feature type="binding site" evidence="6">
    <location>
        <position position="167"/>
    </location>
    <ligand>
        <name>Zn(2+)</name>
        <dbReference type="ChEBI" id="CHEBI:29105"/>
    </ligand>
</feature>
<evidence type="ECO:0000313" key="7">
    <source>
        <dbReference type="EnsemblMetazoa" id="XP_030853052"/>
    </source>
</evidence>
<feature type="binding site" evidence="6">
    <location>
        <position position="182"/>
    </location>
    <ligand>
        <name>Zn(2+)</name>
        <dbReference type="ChEBI" id="CHEBI:29105"/>
    </ligand>
</feature>
<dbReference type="KEGG" id="spu:756273"/>
<keyword evidence="6" id="KW-0862">Zinc</keyword>
<comment type="function">
    <text evidence="6">Lyase that catalyzes the C1-decarboxylation of 4-hydroxy-3-methoxy-5-(all-trans-polyprenyl)benzoic acid into 2-methoxy-6-(all-trans-polyprenyl)phenol during ubiquinone biosynthesis.</text>
</comment>
<evidence type="ECO:0000256" key="6">
    <source>
        <dbReference type="HAMAP-Rule" id="MF_03111"/>
    </source>
</evidence>
<comment type="similarity">
    <text evidence="6">Belongs to the COQ4 family.</text>
</comment>
<keyword evidence="5 6" id="KW-0456">Lyase</keyword>
<comment type="pathway">
    <text evidence="6">Cofactor biosynthesis; ubiquinone biosynthesis.</text>
</comment>
<dbReference type="UniPathway" id="UPA00232"/>
<feature type="binding site" evidence="6">
    <location>
        <position position="166"/>
    </location>
    <ligand>
        <name>Zn(2+)</name>
        <dbReference type="ChEBI" id="CHEBI:29105"/>
    </ligand>
</feature>
<evidence type="ECO:0000256" key="5">
    <source>
        <dbReference type="ARBA" id="ARBA00023239"/>
    </source>
</evidence>
<dbReference type="InterPro" id="IPR027540">
    <property type="entry name" value="Coq4_euk"/>
</dbReference>
<keyword evidence="6" id="KW-0479">Metal-binding</keyword>
<keyword evidence="8" id="KW-1185">Reference proteome</keyword>
<feature type="binding site" evidence="6">
    <location>
        <position position="170"/>
    </location>
    <ligand>
        <name>Zn(2+)</name>
        <dbReference type="ChEBI" id="CHEBI:29105"/>
    </ligand>
</feature>
<keyword evidence="3 6" id="KW-0496">Mitochondrion</keyword>
<dbReference type="EnsemblMetazoa" id="XM_030997192">
    <property type="protein sequence ID" value="XP_030853052"/>
    <property type="gene ID" value="LOC756273"/>
</dbReference>
<dbReference type="GO" id="GO:0031314">
    <property type="term" value="C:extrinsic component of mitochondrial inner membrane"/>
    <property type="evidence" value="ECO:0007669"/>
    <property type="project" value="UniProtKB-UniRule"/>
</dbReference>
<proteinExistence type="inferred from homology"/>